<dbReference type="Proteomes" id="UP000316621">
    <property type="component" value="Chromosome 9"/>
</dbReference>
<evidence type="ECO:0000313" key="1">
    <source>
        <dbReference type="EMBL" id="RZC78291.1"/>
    </source>
</evidence>
<dbReference type="EMBL" id="CM010723">
    <property type="protein sequence ID" value="RZC78291.1"/>
    <property type="molecule type" value="Genomic_DNA"/>
</dbReference>
<gene>
    <name evidence="1" type="ORF">C5167_002499</name>
</gene>
<keyword evidence="2" id="KW-1185">Reference proteome</keyword>
<reference evidence="1 2" key="1">
    <citation type="journal article" date="2018" name="Science">
        <title>The opium poppy genome and morphinan production.</title>
        <authorList>
            <person name="Guo L."/>
            <person name="Winzer T."/>
            <person name="Yang X."/>
            <person name="Li Y."/>
            <person name="Ning Z."/>
            <person name="He Z."/>
            <person name="Teodor R."/>
            <person name="Lu Y."/>
            <person name="Bowser T.A."/>
            <person name="Graham I.A."/>
            <person name="Ye K."/>
        </authorList>
    </citation>
    <scope>NUCLEOTIDE SEQUENCE [LARGE SCALE GENOMIC DNA]</scope>
    <source>
        <strain evidence="2">cv. HN1</strain>
        <tissue evidence="1">Leaves</tissue>
    </source>
</reference>
<name>A0A4Y7L1Q8_PAPSO</name>
<dbReference type="Gramene" id="RZC78291">
    <property type="protein sequence ID" value="RZC78291"/>
    <property type="gene ID" value="C5167_002499"/>
</dbReference>
<dbReference type="AlphaFoldDB" id="A0A4Y7L1Q8"/>
<evidence type="ECO:0000313" key="2">
    <source>
        <dbReference type="Proteomes" id="UP000316621"/>
    </source>
</evidence>
<protein>
    <submittedName>
        <fullName evidence="1">Uncharacterized protein</fullName>
    </submittedName>
</protein>
<organism evidence="1 2">
    <name type="scientific">Papaver somniferum</name>
    <name type="common">Opium poppy</name>
    <dbReference type="NCBI Taxonomy" id="3469"/>
    <lineage>
        <taxon>Eukaryota</taxon>
        <taxon>Viridiplantae</taxon>
        <taxon>Streptophyta</taxon>
        <taxon>Embryophyta</taxon>
        <taxon>Tracheophyta</taxon>
        <taxon>Spermatophyta</taxon>
        <taxon>Magnoliopsida</taxon>
        <taxon>Ranunculales</taxon>
        <taxon>Papaveraceae</taxon>
        <taxon>Papaveroideae</taxon>
        <taxon>Papaver</taxon>
    </lineage>
</organism>
<accession>A0A4Y7L1Q8</accession>
<sequence length="153" mass="17648">MASSSSSSSSKIHLLKKIAIEAGTPEDYYLNPSDNLWKMVSEWNVVEHEDVLVLSADLLGFGDLVYVDIQDGFINIDVETENKETGAARFNHKYGMKKFIIEIMNPKFLNLKVKDDRTLKLSYKAVHFQAQVEEMKKNVCVCRSRWYHKSVHY</sequence>
<proteinExistence type="predicted"/>